<organism evidence="1 2">
    <name type="scientific">Clostridium simiarum</name>
    <dbReference type="NCBI Taxonomy" id="2841506"/>
    <lineage>
        <taxon>Bacteria</taxon>
        <taxon>Bacillati</taxon>
        <taxon>Bacillota</taxon>
        <taxon>Clostridia</taxon>
        <taxon>Eubacteriales</taxon>
        <taxon>Clostridiaceae</taxon>
        <taxon>Clostridium</taxon>
    </lineage>
</organism>
<reference evidence="1 2" key="1">
    <citation type="submission" date="2021-06" db="EMBL/GenBank/DDBJ databases">
        <authorList>
            <person name="Sun Q."/>
            <person name="Li D."/>
        </authorList>
    </citation>
    <scope>NUCLEOTIDE SEQUENCE [LARGE SCALE GENOMIC DNA]</scope>
    <source>
        <strain evidence="1 2">MSJ-4</strain>
    </source>
</reference>
<name>A0ABS6F040_9CLOT</name>
<accession>A0ABS6F040</accession>
<dbReference type="Proteomes" id="UP000736583">
    <property type="component" value="Unassembled WGS sequence"/>
</dbReference>
<evidence type="ECO:0000313" key="2">
    <source>
        <dbReference type="Proteomes" id="UP000736583"/>
    </source>
</evidence>
<gene>
    <name evidence="1" type="ORF">KQI89_08680</name>
</gene>
<dbReference type="EMBL" id="JAHLQL010000002">
    <property type="protein sequence ID" value="MBU5591840.1"/>
    <property type="molecule type" value="Genomic_DNA"/>
</dbReference>
<protein>
    <submittedName>
        <fullName evidence="1">Uncharacterized protein</fullName>
    </submittedName>
</protein>
<comment type="caution">
    <text evidence="1">The sequence shown here is derived from an EMBL/GenBank/DDBJ whole genome shotgun (WGS) entry which is preliminary data.</text>
</comment>
<dbReference type="RefSeq" id="WP_216456776.1">
    <property type="nucleotide sequence ID" value="NZ_JAHLQL010000002.1"/>
</dbReference>
<evidence type="ECO:0000313" key="1">
    <source>
        <dbReference type="EMBL" id="MBU5591840.1"/>
    </source>
</evidence>
<keyword evidence="2" id="KW-1185">Reference proteome</keyword>
<proteinExistence type="predicted"/>
<sequence>MHCNGLKSLYFRKFTISHQNSFIRRGENEIKEALYIDNMGKYFNEWTEDLNECPANHIPIAIYSKMDFSHRICRQSGKFTFHGPKGPLNYAWDDTVVKAVILGKLINW</sequence>